<reference evidence="2" key="1">
    <citation type="journal article" date="2021" name="PeerJ">
        <title>Extensive microbial diversity within the chicken gut microbiome revealed by metagenomics and culture.</title>
        <authorList>
            <person name="Gilroy R."/>
            <person name="Ravi A."/>
            <person name="Getino M."/>
            <person name="Pursley I."/>
            <person name="Horton D.L."/>
            <person name="Alikhan N.F."/>
            <person name="Baker D."/>
            <person name="Gharbi K."/>
            <person name="Hall N."/>
            <person name="Watson M."/>
            <person name="Adriaenssens E.M."/>
            <person name="Foster-Nyarko E."/>
            <person name="Jarju S."/>
            <person name="Secka A."/>
            <person name="Antonio M."/>
            <person name="Oren A."/>
            <person name="Chaudhuri R.R."/>
            <person name="La Ragione R."/>
            <person name="Hildebrand F."/>
            <person name="Pallen M.J."/>
        </authorList>
    </citation>
    <scope>NUCLEOTIDE SEQUENCE</scope>
    <source>
        <strain evidence="2">CHK195-6426</strain>
    </source>
</reference>
<dbReference type="Pfam" id="PF07441">
    <property type="entry name" value="BofA"/>
    <property type="match status" value="1"/>
</dbReference>
<protein>
    <submittedName>
        <fullName evidence="2">Pro-sigmaK processing inhibitor BofA family protein</fullName>
    </submittedName>
</protein>
<comment type="caution">
    <text evidence="2">The sequence shown here is derived from an EMBL/GenBank/DDBJ whole genome shotgun (WGS) entry which is preliminary data.</text>
</comment>
<accession>A0A9D1R5A6</accession>
<dbReference type="RefSeq" id="WP_318704881.1">
    <property type="nucleotide sequence ID" value="NZ_CALWMU010000003.1"/>
</dbReference>
<dbReference type="EMBL" id="DXGH01000035">
    <property type="protein sequence ID" value="HIW81125.1"/>
    <property type="molecule type" value="Genomic_DNA"/>
</dbReference>
<feature type="transmembrane region" description="Helical" evidence="1">
    <location>
        <begin position="34"/>
        <end position="58"/>
    </location>
</feature>
<evidence type="ECO:0000313" key="3">
    <source>
        <dbReference type="Proteomes" id="UP000824265"/>
    </source>
</evidence>
<keyword evidence="1" id="KW-0472">Membrane</keyword>
<sequence length="90" mass="9447">MENQMGTMLIVLACAAALLIGAMRRKLEWLLNVVMRSVLGTIAIYFINSLLAALGISLGVGINAVTVLTAGILGIPGLLALYGIGIYQLM</sequence>
<dbReference type="AlphaFoldDB" id="A0A9D1R5A6"/>
<name>A0A9D1R5A6_9FIRM</name>
<reference evidence="2" key="2">
    <citation type="submission" date="2021-04" db="EMBL/GenBank/DDBJ databases">
        <authorList>
            <person name="Gilroy R."/>
        </authorList>
    </citation>
    <scope>NUCLEOTIDE SEQUENCE</scope>
    <source>
        <strain evidence="2">CHK195-6426</strain>
    </source>
</reference>
<organism evidence="2 3">
    <name type="scientific">Candidatus Acetatifactor stercoripullorum</name>
    <dbReference type="NCBI Taxonomy" id="2838414"/>
    <lineage>
        <taxon>Bacteria</taxon>
        <taxon>Bacillati</taxon>
        <taxon>Bacillota</taxon>
        <taxon>Clostridia</taxon>
        <taxon>Lachnospirales</taxon>
        <taxon>Lachnospiraceae</taxon>
        <taxon>Acetatifactor</taxon>
    </lineage>
</organism>
<gene>
    <name evidence="2" type="ORF">H9742_06270</name>
</gene>
<evidence type="ECO:0000256" key="1">
    <source>
        <dbReference type="SAM" id="Phobius"/>
    </source>
</evidence>
<dbReference type="Proteomes" id="UP000824265">
    <property type="component" value="Unassembled WGS sequence"/>
</dbReference>
<evidence type="ECO:0000313" key="2">
    <source>
        <dbReference type="EMBL" id="HIW81125.1"/>
    </source>
</evidence>
<keyword evidence="1" id="KW-0812">Transmembrane</keyword>
<keyword evidence="1" id="KW-1133">Transmembrane helix</keyword>
<proteinExistence type="predicted"/>
<dbReference type="InterPro" id="IPR010001">
    <property type="entry name" value="BofA"/>
</dbReference>
<feature type="transmembrane region" description="Helical" evidence="1">
    <location>
        <begin position="65"/>
        <end position="87"/>
    </location>
</feature>